<dbReference type="InterPro" id="IPR017853">
    <property type="entry name" value="GH"/>
</dbReference>
<name>A0A1M5HKC2_9FLAO</name>
<sequence>MTKIKTNPVHKLVVLLFGLIVFSGCKNSASNKGQSQLSSNLHHKSQLIIEQDGQAFRDLNKNKQMDIYEDIRESIDDRIDDLLGQMTLEEKAGMMFINGVPVSTDALPDGKQGLKGFVATQPPITENMDSKKMTHFNTWDIPEDLSILAKWYNNVQQLAENSRLGIPITMASDPRHHFDKNRAEETSSGFTQFCEMPGFAAIGDEGLVREFADIVRKEFLAVGFRESLSPQIDLATEPRWARINGGFSEDASLTARLTKPYIQGLQGKTLSNGVACMTKHFPGGGPQKEGLDPDFIFHKGQIYPGDNFDYHLIPFETAFESNTAGVMPYYGVPTDQTDENVAMAFNKTIITKLLREKYNYDGVVCTNWGLITDIPMGPDVTWEARAWGVEHLSEAERVLKVIEVGCDQFGGESRPELVVQLVNEGKLQEERLNISVRRLLRQKFELGLFDNPFLDETKVTEVIGNESSKALGEKTQRISMTLLKNQNETLPLAQAKHKVFIQNMDSITVSKYAEVVASPEDADFAIIRLNTPWYPVDTKNFIAASFHHGDLDFKGEEKQEVLTLMKKVPTIVDIYLDRPAVIPEITKLAKAVIADFGASDESACEVLFGNAKPQGKLPFELPSSMEAVRSQKADVPYDSQNPLFEFGFGLQYK</sequence>
<dbReference type="PROSITE" id="PS51257">
    <property type="entry name" value="PROKAR_LIPOPROTEIN"/>
    <property type="match status" value="1"/>
</dbReference>
<evidence type="ECO:0000313" key="9">
    <source>
        <dbReference type="EMBL" id="SHG16409.1"/>
    </source>
</evidence>
<dbReference type="AlphaFoldDB" id="A0A1M5HKC2"/>
<dbReference type="Proteomes" id="UP000184532">
    <property type="component" value="Unassembled WGS sequence"/>
</dbReference>
<dbReference type="RefSeq" id="WP_084732488.1">
    <property type="nucleotide sequence ID" value="NZ_FQWL01000001.1"/>
</dbReference>
<feature type="domain" description="Glycoside hydrolase family 3 N-terminal" evidence="7">
    <location>
        <begin position="149"/>
        <end position="441"/>
    </location>
</feature>
<evidence type="ECO:0000259" key="7">
    <source>
        <dbReference type="Pfam" id="PF00933"/>
    </source>
</evidence>
<dbReference type="InterPro" id="IPR002772">
    <property type="entry name" value="Glyco_hydro_3_C"/>
</dbReference>
<evidence type="ECO:0000256" key="4">
    <source>
        <dbReference type="ARBA" id="ARBA00022729"/>
    </source>
</evidence>
<dbReference type="Pfam" id="PF00933">
    <property type="entry name" value="Glyco_hydro_3"/>
    <property type="match status" value="1"/>
</dbReference>
<evidence type="ECO:0000256" key="1">
    <source>
        <dbReference type="ARBA" id="ARBA00000448"/>
    </source>
</evidence>
<protein>
    <recommendedName>
        <fullName evidence="3">beta-glucosidase</fullName>
        <ecNumber evidence="3">3.2.1.21</ecNumber>
    </recommendedName>
</protein>
<gene>
    <name evidence="9" type="ORF">SAMN04488116_0031</name>
</gene>
<dbReference type="Pfam" id="PF01915">
    <property type="entry name" value="Glyco_hydro_3_C"/>
    <property type="match status" value="1"/>
</dbReference>
<evidence type="ECO:0000256" key="6">
    <source>
        <dbReference type="ARBA" id="ARBA00023295"/>
    </source>
</evidence>
<evidence type="ECO:0000256" key="3">
    <source>
        <dbReference type="ARBA" id="ARBA00012744"/>
    </source>
</evidence>
<keyword evidence="5" id="KW-0378">Hydrolase</keyword>
<dbReference type="GO" id="GO:0009251">
    <property type="term" value="P:glucan catabolic process"/>
    <property type="evidence" value="ECO:0007669"/>
    <property type="project" value="TreeGrafter"/>
</dbReference>
<dbReference type="GO" id="GO:0008422">
    <property type="term" value="F:beta-glucosidase activity"/>
    <property type="evidence" value="ECO:0007669"/>
    <property type="project" value="UniProtKB-EC"/>
</dbReference>
<feature type="domain" description="Glycoside hydrolase family 3 C-terminal" evidence="8">
    <location>
        <begin position="511"/>
        <end position="652"/>
    </location>
</feature>
<evidence type="ECO:0000256" key="2">
    <source>
        <dbReference type="ARBA" id="ARBA00005336"/>
    </source>
</evidence>
<evidence type="ECO:0000259" key="8">
    <source>
        <dbReference type="Pfam" id="PF01915"/>
    </source>
</evidence>
<proteinExistence type="inferred from homology"/>
<dbReference type="InterPro" id="IPR036881">
    <property type="entry name" value="Glyco_hydro_3_C_sf"/>
</dbReference>
<dbReference type="Gene3D" id="3.20.20.300">
    <property type="entry name" value="Glycoside hydrolase, family 3, N-terminal domain"/>
    <property type="match status" value="1"/>
</dbReference>
<comment type="similarity">
    <text evidence="2">Belongs to the glycosyl hydrolase 3 family.</text>
</comment>
<comment type="catalytic activity">
    <reaction evidence="1">
        <text>Hydrolysis of terminal, non-reducing beta-D-glucosyl residues with release of beta-D-glucose.</text>
        <dbReference type="EC" id="3.2.1.21"/>
    </reaction>
</comment>
<dbReference type="Gene3D" id="3.40.50.1700">
    <property type="entry name" value="Glycoside hydrolase family 3 C-terminal domain"/>
    <property type="match status" value="1"/>
</dbReference>
<accession>A0A1M5HKC2</accession>
<dbReference type="STRING" id="570519.SAMN04488116_0031"/>
<dbReference type="EC" id="3.2.1.21" evidence="3"/>
<dbReference type="EMBL" id="FQWL01000001">
    <property type="protein sequence ID" value="SHG16409.1"/>
    <property type="molecule type" value="Genomic_DNA"/>
</dbReference>
<keyword evidence="10" id="KW-1185">Reference proteome</keyword>
<dbReference type="InterPro" id="IPR001764">
    <property type="entry name" value="Glyco_hydro_3_N"/>
</dbReference>
<dbReference type="InterPro" id="IPR051915">
    <property type="entry name" value="Cellulose_Degrad_GH3"/>
</dbReference>
<reference evidence="10" key="1">
    <citation type="submission" date="2016-11" db="EMBL/GenBank/DDBJ databases">
        <authorList>
            <person name="Varghese N."/>
            <person name="Submissions S."/>
        </authorList>
    </citation>
    <scope>NUCLEOTIDE SEQUENCE [LARGE SCALE GENOMIC DNA]</scope>
    <source>
        <strain evidence="10">DSM 22638</strain>
    </source>
</reference>
<keyword evidence="6" id="KW-0326">Glycosidase</keyword>
<dbReference type="InterPro" id="IPR036962">
    <property type="entry name" value="Glyco_hydro_3_N_sf"/>
</dbReference>
<dbReference type="SUPFAM" id="SSF51445">
    <property type="entry name" value="(Trans)glycosidases"/>
    <property type="match status" value="1"/>
</dbReference>
<organism evidence="9 10">
    <name type="scientific">Flagellimonas flava</name>
    <dbReference type="NCBI Taxonomy" id="570519"/>
    <lineage>
        <taxon>Bacteria</taxon>
        <taxon>Pseudomonadati</taxon>
        <taxon>Bacteroidota</taxon>
        <taxon>Flavobacteriia</taxon>
        <taxon>Flavobacteriales</taxon>
        <taxon>Flavobacteriaceae</taxon>
        <taxon>Flagellimonas</taxon>
    </lineage>
</organism>
<dbReference type="SUPFAM" id="SSF52279">
    <property type="entry name" value="Beta-D-glucan exohydrolase, C-terminal domain"/>
    <property type="match status" value="1"/>
</dbReference>
<keyword evidence="4" id="KW-0732">Signal</keyword>
<dbReference type="PRINTS" id="PR00133">
    <property type="entry name" value="GLHYDRLASE3"/>
</dbReference>
<dbReference type="OrthoDB" id="9805821at2"/>
<dbReference type="PANTHER" id="PTHR30620">
    <property type="entry name" value="PERIPLASMIC BETA-GLUCOSIDASE-RELATED"/>
    <property type="match status" value="1"/>
</dbReference>
<evidence type="ECO:0000313" key="10">
    <source>
        <dbReference type="Proteomes" id="UP000184532"/>
    </source>
</evidence>
<evidence type="ECO:0000256" key="5">
    <source>
        <dbReference type="ARBA" id="ARBA00022801"/>
    </source>
</evidence>
<dbReference type="PANTHER" id="PTHR30620:SF16">
    <property type="entry name" value="LYSOSOMAL BETA GLUCOSIDASE"/>
    <property type="match status" value="1"/>
</dbReference>